<reference evidence="2" key="1">
    <citation type="submission" date="2016-01" db="EMBL/GenBank/DDBJ databases">
        <authorList>
            <person name="Regsiter A."/>
            <person name="william w."/>
        </authorList>
    </citation>
    <scope>NUCLEOTIDE SEQUENCE [LARGE SCALE GENOMIC DNA]</scope>
    <source>
        <strain evidence="2">CFBP 6623</strain>
    </source>
</reference>
<dbReference type="Proteomes" id="UP000191988">
    <property type="component" value="Unassembled WGS sequence"/>
</dbReference>
<dbReference type="EMBL" id="FBWK01000037">
    <property type="protein sequence ID" value="CUX34873.1"/>
    <property type="molecule type" value="Genomic_DNA"/>
</dbReference>
<keyword evidence="2" id="KW-1185">Reference proteome</keyword>
<proteinExistence type="predicted"/>
<accession>A0A1S7QCT1</accession>
<evidence type="ECO:0000313" key="2">
    <source>
        <dbReference type="Proteomes" id="UP000191988"/>
    </source>
</evidence>
<gene>
    <name evidence="1" type="ORF">AGR3A_Cc420244</name>
</gene>
<dbReference type="STRING" id="1183432.AGR3A_Cc420244"/>
<protein>
    <submittedName>
        <fullName evidence="1">Uncharacterized protein</fullName>
    </submittedName>
</protein>
<name>A0A1S7QCT1_9HYPH</name>
<dbReference type="AlphaFoldDB" id="A0A1S7QCT1"/>
<organism evidence="1 2">
    <name type="scientific">Agrobacterium tomkonis CFBP 6623</name>
    <dbReference type="NCBI Taxonomy" id="1183432"/>
    <lineage>
        <taxon>Bacteria</taxon>
        <taxon>Pseudomonadati</taxon>
        <taxon>Pseudomonadota</taxon>
        <taxon>Alphaproteobacteria</taxon>
        <taxon>Hyphomicrobiales</taxon>
        <taxon>Rhizobiaceae</taxon>
        <taxon>Rhizobium/Agrobacterium group</taxon>
        <taxon>Agrobacterium</taxon>
        <taxon>Agrobacterium tumefaciens complex</taxon>
    </lineage>
</organism>
<sequence>MEIVFQGITDRPLAGALGQFRQRQATGNRRHYISGRNVIENLRGFDIDLFMKSRCCVRTAHGSGRCRADACREICRARGRGRGALGRGACRSHRSAGLDASRQIEAVDLADHGITAYTAQLRCYLAGAQSFGPQFLEFLDPLVCPVHAASPLVAYLSAESLSVSRARRERGFCRILGD</sequence>
<evidence type="ECO:0000313" key="1">
    <source>
        <dbReference type="EMBL" id="CUX34873.1"/>
    </source>
</evidence>